<accession>A0A7G2F0T9</accession>
<dbReference type="Proteomes" id="UP000516314">
    <property type="component" value="Chromosome 4"/>
</dbReference>
<gene>
    <name evidence="1" type="ORF">AT9943_LOCUS14849</name>
</gene>
<proteinExistence type="predicted"/>
<protein>
    <submittedName>
        <fullName evidence="1">(thale cress) hypothetical protein</fullName>
    </submittedName>
</protein>
<sequence>MHQGSSKLGWSFEVCLMMNHVSGESEKFLLKDIFRVGDVVLVDNEMMNQTVKLRV</sequence>
<dbReference type="AlphaFoldDB" id="A0A7G2F0T9"/>
<name>A0A7G2F0T9_ARATH</name>
<evidence type="ECO:0000313" key="2">
    <source>
        <dbReference type="Proteomes" id="UP000516314"/>
    </source>
</evidence>
<reference evidence="1 2" key="1">
    <citation type="submission" date="2020-09" db="EMBL/GenBank/DDBJ databases">
        <authorList>
            <person name="Ashkenazy H."/>
        </authorList>
    </citation>
    <scope>NUCLEOTIDE SEQUENCE [LARGE SCALE GENOMIC DNA]</scope>
    <source>
        <strain evidence="2">cv. Cdm-0</strain>
    </source>
</reference>
<dbReference type="EMBL" id="LR881469">
    <property type="protein sequence ID" value="CAD5327134.1"/>
    <property type="molecule type" value="Genomic_DNA"/>
</dbReference>
<organism evidence="1 2">
    <name type="scientific">Arabidopsis thaliana</name>
    <name type="common">Mouse-ear cress</name>
    <dbReference type="NCBI Taxonomy" id="3702"/>
    <lineage>
        <taxon>Eukaryota</taxon>
        <taxon>Viridiplantae</taxon>
        <taxon>Streptophyta</taxon>
        <taxon>Embryophyta</taxon>
        <taxon>Tracheophyta</taxon>
        <taxon>Spermatophyta</taxon>
        <taxon>Magnoliopsida</taxon>
        <taxon>eudicotyledons</taxon>
        <taxon>Gunneridae</taxon>
        <taxon>Pentapetalae</taxon>
        <taxon>rosids</taxon>
        <taxon>malvids</taxon>
        <taxon>Brassicales</taxon>
        <taxon>Brassicaceae</taxon>
        <taxon>Camelineae</taxon>
        <taxon>Arabidopsis</taxon>
    </lineage>
</organism>
<evidence type="ECO:0000313" key="1">
    <source>
        <dbReference type="EMBL" id="CAD5327134.1"/>
    </source>
</evidence>